<dbReference type="EMBL" id="WVTA01000009">
    <property type="protein sequence ID" value="KAK3207664.1"/>
    <property type="molecule type" value="Genomic_DNA"/>
</dbReference>
<evidence type="ECO:0000256" key="2">
    <source>
        <dbReference type="ARBA" id="ARBA00012405"/>
    </source>
</evidence>
<evidence type="ECO:0000256" key="6">
    <source>
        <dbReference type="ARBA" id="ARBA00023136"/>
    </source>
</evidence>
<dbReference type="GO" id="GO:0008202">
    <property type="term" value="P:steroid metabolic process"/>
    <property type="evidence" value="ECO:0007669"/>
    <property type="project" value="TreeGrafter"/>
</dbReference>
<organism evidence="8 9">
    <name type="scientific">Pseudopithomyces chartarum</name>
    <dbReference type="NCBI Taxonomy" id="1892770"/>
    <lineage>
        <taxon>Eukaryota</taxon>
        <taxon>Fungi</taxon>
        <taxon>Dikarya</taxon>
        <taxon>Ascomycota</taxon>
        <taxon>Pezizomycotina</taxon>
        <taxon>Dothideomycetes</taxon>
        <taxon>Pleosporomycetidae</taxon>
        <taxon>Pleosporales</taxon>
        <taxon>Massarineae</taxon>
        <taxon>Didymosphaeriaceae</taxon>
        <taxon>Pseudopithomyces</taxon>
    </lineage>
</organism>
<dbReference type="PANTHER" id="PTHR10801">
    <property type="entry name" value="24-DEHYDROCHOLESTEROL REDUCTASE"/>
    <property type="match status" value="1"/>
</dbReference>
<dbReference type="AlphaFoldDB" id="A0AAN6RGS1"/>
<evidence type="ECO:0000256" key="5">
    <source>
        <dbReference type="ARBA" id="ARBA00023002"/>
    </source>
</evidence>
<evidence type="ECO:0000256" key="4">
    <source>
        <dbReference type="ARBA" id="ARBA00022989"/>
    </source>
</evidence>
<keyword evidence="6" id="KW-0472">Membrane</keyword>
<keyword evidence="4" id="KW-1133">Transmembrane helix</keyword>
<dbReference type="InterPro" id="IPR016169">
    <property type="entry name" value="FAD-bd_PCMH_sub2"/>
</dbReference>
<comment type="caution">
    <text evidence="8">The sequence shown here is derived from an EMBL/GenBank/DDBJ whole genome shotgun (WGS) entry which is preliminary data.</text>
</comment>
<keyword evidence="9" id="KW-1185">Reference proteome</keyword>
<evidence type="ECO:0000313" key="9">
    <source>
        <dbReference type="Proteomes" id="UP001280581"/>
    </source>
</evidence>
<dbReference type="GO" id="GO:0050614">
    <property type="term" value="F:Delta24-sterol reductase activity"/>
    <property type="evidence" value="ECO:0007669"/>
    <property type="project" value="UniProtKB-EC"/>
</dbReference>
<dbReference type="GO" id="GO:0016020">
    <property type="term" value="C:membrane"/>
    <property type="evidence" value="ECO:0007669"/>
    <property type="project" value="UniProtKB-SubCell"/>
</dbReference>
<dbReference type="InterPro" id="IPR036318">
    <property type="entry name" value="FAD-bd_PCMH-like_sf"/>
</dbReference>
<dbReference type="InterPro" id="IPR040165">
    <property type="entry name" value="Diminuto-like"/>
</dbReference>
<dbReference type="PANTHER" id="PTHR10801:SF0">
    <property type="entry name" value="DELTA(24)-STEROL REDUCTASE"/>
    <property type="match status" value="1"/>
</dbReference>
<dbReference type="PROSITE" id="PS51387">
    <property type="entry name" value="FAD_PCMH"/>
    <property type="match status" value="1"/>
</dbReference>
<dbReference type="Proteomes" id="UP001280581">
    <property type="component" value="Unassembled WGS sequence"/>
</dbReference>
<dbReference type="GO" id="GO:0000246">
    <property type="term" value="F:Delta24(24-1) sterol reductase activity"/>
    <property type="evidence" value="ECO:0007669"/>
    <property type="project" value="TreeGrafter"/>
</dbReference>
<protein>
    <recommendedName>
        <fullName evidence="2">Delta(24)-sterol reductase</fullName>
        <ecNumber evidence="2">1.3.1.72</ecNumber>
    </recommendedName>
</protein>
<sequence length="439" mass="49021">MDTHKFDVRELSKQVRSFYEQRKPFRIYHGDSHSFRAMHDPKAVIHTSHLHHVLDVNKTSRFAIVEPNISMDKLLKEMLKYGLMPPVVPSFPGLTVGGTFAGTAGSSASFRYGFFDQAVLWVEVVLPDGTITRASRTRNAELLDGTVGSLGTLGIVTLLQIKLVEAAKWVELRYMPVESDVDALETLERLAKDPGNSFLEAILYGPQSPHYGVIVVGKLSTASHHPQVILDNPVSEWFYDHALRACGTTQCVQLDDYLFRHDRGALNLGKYCFGRLPLNSWTRWLADPALRSSPITRTAQALHWADHLFMQDLVTPPESTSTMLDFMEKNLGIYPLLLTPVLRSPNDHASTFTPHLTLSTNLTRQSCALTSSPSLQRTSTFPSADLRPQRYTITVPLNSRTANWSSVFTSWAVSNGFILGIITQKKSFGRFMIGGGMRS</sequence>
<keyword evidence="5" id="KW-0560">Oxidoreductase</keyword>
<evidence type="ECO:0000256" key="1">
    <source>
        <dbReference type="ARBA" id="ARBA00004167"/>
    </source>
</evidence>
<evidence type="ECO:0000256" key="3">
    <source>
        <dbReference type="ARBA" id="ARBA00022692"/>
    </source>
</evidence>
<dbReference type="InterPro" id="IPR006094">
    <property type="entry name" value="Oxid_FAD_bind_N"/>
</dbReference>
<evidence type="ECO:0000313" key="8">
    <source>
        <dbReference type="EMBL" id="KAK3207664.1"/>
    </source>
</evidence>
<dbReference type="SUPFAM" id="SSF56176">
    <property type="entry name" value="FAD-binding/transporter-associated domain-like"/>
    <property type="match status" value="1"/>
</dbReference>
<dbReference type="Pfam" id="PF01565">
    <property type="entry name" value="FAD_binding_4"/>
    <property type="match status" value="1"/>
</dbReference>
<reference evidence="8 9" key="1">
    <citation type="submission" date="2021-02" db="EMBL/GenBank/DDBJ databases">
        <title>Genome assembly of Pseudopithomyces chartarum.</title>
        <authorList>
            <person name="Jauregui R."/>
            <person name="Singh J."/>
            <person name="Voisey C."/>
        </authorList>
    </citation>
    <scope>NUCLEOTIDE SEQUENCE [LARGE SCALE GENOMIC DNA]</scope>
    <source>
        <strain evidence="8 9">AGR01</strain>
    </source>
</reference>
<feature type="domain" description="FAD-binding PCMH-type" evidence="7">
    <location>
        <begin position="1"/>
        <end position="166"/>
    </location>
</feature>
<accession>A0AAN6RGS1</accession>
<evidence type="ECO:0000259" key="7">
    <source>
        <dbReference type="PROSITE" id="PS51387"/>
    </source>
</evidence>
<keyword evidence="3" id="KW-0812">Transmembrane</keyword>
<dbReference type="GO" id="GO:0005737">
    <property type="term" value="C:cytoplasm"/>
    <property type="evidence" value="ECO:0007669"/>
    <property type="project" value="TreeGrafter"/>
</dbReference>
<dbReference type="InterPro" id="IPR016166">
    <property type="entry name" value="FAD-bd_PCMH"/>
</dbReference>
<name>A0AAN6RGS1_9PLEO</name>
<dbReference type="GO" id="GO:0071949">
    <property type="term" value="F:FAD binding"/>
    <property type="evidence" value="ECO:0007669"/>
    <property type="project" value="InterPro"/>
</dbReference>
<gene>
    <name evidence="8" type="ORF">GRF29_103g1664323</name>
</gene>
<dbReference type="EC" id="1.3.1.72" evidence="2"/>
<proteinExistence type="predicted"/>
<comment type="subcellular location">
    <subcellularLocation>
        <location evidence="1">Membrane</location>
        <topology evidence="1">Single-pass membrane protein</topology>
    </subcellularLocation>
</comment>
<dbReference type="Gene3D" id="3.30.465.10">
    <property type="match status" value="1"/>
</dbReference>